<dbReference type="Gene3D" id="3.30.450.20">
    <property type="entry name" value="PAS domain"/>
    <property type="match status" value="1"/>
</dbReference>
<dbReference type="SMART" id="SM00382">
    <property type="entry name" value="AAA"/>
    <property type="match status" value="1"/>
</dbReference>
<accession>A0A1H0NQ26</accession>
<dbReference type="SUPFAM" id="SSF52540">
    <property type="entry name" value="P-loop containing nucleoside triphosphate hydrolases"/>
    <property type="match status" value="1"/>
</dbReference>
<dbReference type="PANTHER" id="PTHR32071">
    <property type="entry name" value="TRANSCRIPTIONAL REGULATORY PROTEIN"/>
    <property type="match status" value="1"/>
</dbReference>
<dbReference type="PROSITE" id="PS00688">
    <property type="entry name" value="SIGMA54_INTERACT_3"/>
    <property type="match status" value="1"/>
</dbReference>
<dbReference type="EMBL" id="FNJM01000001">
    <property type="protein sequence ID" value="SDO94769.1"/>
    <property type="molecule type" value="Genomic_DNA"/>
</dbReference>
<keyword evidence="1" id="KW-0547">Nucleotide-binding</keyword>
<keyword evidence="6" id="KW-0238">DNA-binding</keyword>
<dbReference type="SUPFAM" id="SSF46689">
    <property type="entry name" value="Homeodomain-like"/>
    <property type="match status" value="1"/>
</dbReference>
<dbReference type="InterPro" id="IPR058031">
    <property type="entry name" value="AAA_lid_NorR"/>
</dbReference>
<dbReference type="AlphaFoldDB" id="A0A1H0NQ26"/>
<dbReference type="GO" id="GO:0005524">
    <property type="term" value="F:ATP binding"/>
    <property type="evidence" value="ECO:0007669"/>
    <property type="project" value="UniProtKB-KW"/>
</dbReference>
<proteinExistence type="predicted"/>
<gene>
    <name evidence="6" type="ORF">SAMN04488529_101908</name>
</gene>
<keyword evidence="2" id="KW-0067">ATP-binding</keyword>
<dbReference type="InterPro" id="IPR035965">
    <property type="entry name" value="PAS-like_dom_sf"/>
</dbReference>
<dbReference type="Gene3D" id="1.10.10.60">
    <property type="entry name" value="Homeodomain-like"/>
    <property type="match status" value="1"/>
</dbReference>
<dbReference type="PROSITE" id="PS50045">
    <property type="entry name" value="SIGMA54_INTERACT_4"/>
    <property type="match status" value="1"/>
</dbReference>
<dbReference type="InterPro" id="IPR002197">
    <property type="entry name" value="HTH_Fis"/>
</dbReference>
<dbReference type="Proteomes" id="UP000198597">
    <property type="component" value="Unassembled WGS sequence"/>
</dbReference>
<dbReference type="Pfam" id="PF00158">
    <property type="entry name" value="Sigma54_activat"/>
    <property type="match status" value="1"/>
</dbReference>
<feature type="domain" description="Sigma-54 factor interaction" evidence="5">
    <location>
        <begin position="269"/>
        <end position="499"/>
    </location>
</feature>
<evidence type="ECO:0000256" key="4">
    <source>
        <dbReference type="ARBA" id="ARBA00023163"/>
    </source>
</evidence>
<dbReference type="FunFam" id="3.40.50.300:FF:000006">
    <property type="entry name" value="DNA-binding transcriptional regulator NtrC"/>
    <property type="match status" value="1"/>
</dbReference>
<evidence type="ECO:0000313" key="7">
    <source>
        <dbReference type="Proteomes" id="UP000198597"/>
    </source>
</evidence>
<dbReference type="PANTHER" id="PTHR32071:SF57">
    <property type="entry name" value="C4-DICARBOXYLATE TRANSPORT TRANSCRIPTIONAL REGULATORY PROTEIN DCTD"/>
    <property type="match status" value="1"/>
</dbReference>
<dbReference type="InterPro" id="IPR002078">
    <property type="entry name" value="Sigma_54_int"/>
</dbReference>
<protein>
    <submittedName>
        <fullName evidence="6">Transcriptional regulator containing PAS, AAA-type ATPase, and DNA-binding Fis domains</fullName>
    </submittedName>
</protein>
<dbReference type="InterPro" id="IPR009057">
    <property type="entry name" value="Homeodomain-like_sf"/>
</dbReference>
<keyword evidence="4" id="KW-0804">Transcription</keyword>
<dbReference type="Pfam" id="PF02954">
    <property type="entry name" value="HTH_8"/>
    <property type="match status" value="1"/>
</dbReference>
<keyword evidence="7" id="KW-1185">Reference proteome</keyword>
<name>A0A1H0NQ26_9CLOT</name>
<dbReference type="InterPro" id="IPR025944">
    <property type="entry name" value="Sigma_54_int_dom_CS"/>
</dbReference>
<dbReference type="InterPro" id="IPR029016">
    <property type="entry name" value="GAF-like_dom_sf"/>
</dbReference>
<dbReference type="InterPro" id="IPR003593">
    <property type="entry name" value="AAA+_ATPase"/>
</dbReference>
<dbReference type="CDD" id="cd00009">
    <property type="entry name" value="AAA"/>
    <property type="match status" value="1"/>
</dbReference>
<dbReference type="Gene3D" id="1.10.8.60">
    <property type="match status" value="1"/>
</dbReference>
<keyword evidence="3" id="KW-0805">Transcription regulation</keyword>
<dbReference type="Pfam" id="PF25601">
    <property type="entry name" value="AAA_lid_14"/>
    <property type="match status" value="1"/>
</dbReference>
<dbReference type="Pfam" id="PF13188">
    <property type="entry name" value="PAS_8"/>
    <property type="match status" value="1"/>
</dbReference>
<evidence type="ECO:0000313" key="6">
    <source>
        <dbReference type="EMBL" id="SDO94769.1"/>
    </source>
</evidence>
<evidence type="ECO:0000259" key="5">
    <source>
        <dbReference type="PROSITE" id="PS50045"/>
    </source>
</evidence>
<dbReference type="InterPro" id="IPR000014">
    <property type="entry name" value="PAS"/>
</dbReference>
<dbReference type="GO" id="GO:0006355">
    <property type="term" value="P:regulation of DNA-templated transcription"/>
    <property type="evidence" value="ECO:0007669"/>
    <property type="project" value="InterPro"/>
</dbReference>
<sequence length="581" mass="65788">MRMKINFADIKVVINKYAVLLSDLLRVDVEIVDNNLIRIGGTGIYEGRIGENITDQGYVYKKALDTGETLVIEDPGQDILCAECKKRGNCIELMEICVPIKYGETTFGVIGLVCSTESQKESLKSNLTIMIKFLEQIAEFISIKLIEQNQILENENSIKFFKEIINSIDDGVITVDREYKIININNRALKLFKLKPNVLGCKISIYETDEYTPKGYIYNFSIDNKEFKIIGKVVNNYINNKECNKIIIFKELVNVEEDGKKNNINCDSIVGQAQLLVDLKNRIKKISYADATTLITGESGTGKELVARAIHSEGNRKNMPFIAINCGAIPENLLESELFGYVNGAFSGASAGGRIGKFELANNGVIFLDEIGDMPLYLQVKILRVLQERTIVKIGSNKLINLNIRVIAATNKNLKKLVNEGKFRADLYYRLNIIPMEVPSLRERGDDVVLLTKMLVEKYNLRCNKYIHTIDKELIEIFKVYSWPGNIRELENLVEFLVSLSGENGVIEKSMLPISFVQSYTEEIKNKSEEVYPDDDIIELKEIERRYIKKALDKYGNSTEGKIKASKKLGIGIATLYRKIE</sequence>
<evidence type="ECO:0000256" key="1">
    <source>
        <dbReference type="ARBA" id="ARBA00022741"/>
    </source>
</evidence>
<dbReference type="STRING" id="94869.SAMN04488529_101908"/>
<dbReference type="Gene3D" id="3.30.450.40">
    <property type="match status" value="1"/>
</dbReference>
<evidence type="ECO:0000256" key="2">
    <source>
        <dbReference type="ARBA" id="ARBA00022840"/>
    </source>
</evidence>
<organism evidence="6 7">
    <name type="scientific">Clostridium gasigenes</name>
    <dbReference type="NCBI Taxonomy" id="94869"/>
    <lineage>
        <taxon>Bacteria</taxon>
        <taxon>Bacillati</taxon>
        <taxon>Bacillota</taxon>
        <taxon>Clostridia</taxon>
        <taxon>Eubacteriales</taxon>
        <taxon>Clostridiaceae</taxon>
        <taxon>Clostridium</taxon>
    </lineage>
</organism>
<dbReference type="GO" id="GO:0043565">
    <property type="term" value="F:sequence-specific DNA binding"/>
    <property type="evidence" value="ECO:0007669"/>
    <property type="project" value="InterPro"/>
</dbReference>
<evidence type="ECO:0000256" key="3">
    <source>
        <dbReference type="ARBA" id="ARBA00023015"/>
    </source>
</evidence>
<dbReference type="Gene3D" id="3.40.50.300">
    <property type="entry name" value="P-loop containing nucleotide triphosphate hydrolases"/>
    <property type="match status" value="1"/>
</dbReference>
<dbReference type="InterPro" id="IPR027417">
    <property type="entry name" value="P-loop_NTPase"/>
</dbReference>
<reference evidence="6" key="1">
    <citation type="submission" date="2016-10" db="EMBL/GenBank/DDBJ databases">
        <authorList>
            <person name="de Groot N.N."/>
        </authorList>
    </citation>
    <scope>NUCLEOTIDE SEQUENCE [LARGE SCALE GENOMIC DNA]</scope>
    <source>
        <strain evidence="6">DSM 12272</strain>
    </source>
</reference>
<dbReference type="SUPFAM" id="SSF55785">
    <property type="entry name" value="PYP-like sensor domain (PAS domain)"/>
    <property type="match status" value="1"/>
</dbReference>